<dbReference type="SUPFAM" id="SSF51182">
    <property type="entry name" value="RmlC-like cupins"/>
    <property type="match status" value="1"/>
</dbReference>
<dbReference type="EMBL" id="LBOG01000001">
    <property type="protein sequence ID" value="KKP30726.1"/>
    <property type="molecule type" value="Genomic_DNA"/>
</dbReference>
<dbReference type="PANTHER" id="PTHR36114">
    <property type="entry name" value="16.7 KDA PROTEIN IN WHIE LOCUS"/>
    <property type="match status" value="1"/>
</dbReference>
<dbReference type="InterPro" id="IPR052044">
    <property type="entry name" value="PKS_Associated_Protein"/>
</dbReference>
<gene>
    <name evidence="2" type="ORF">UR19_C0001G0110</name>
</gene>
<dbReference type="Pfam" id="PF07883">
    <property type="entry name" value="Cupin_2"/>
    <property type="match status" value="1"/>
</dbReference>
<dbReference type="InterPro" id="IPR013096">
    <property type="entry name" value="Cupin_2"/>
</dbReference>
<comment type="caution">
    <text evidence="2">The sequence shown here is derived from an EMBL/GenBank/DDBJ whole genome shotgun (WGS) entry which is preliminary data.</text>
</comment>
<name>A0A0F9YWA4_9BACT</name>
<proteinExistence type="predicted"/>
<organism evidence="2 3">
    <name type="scientific">Candidatus Nomurabacteria bacterium GW2011_GWF1_31_48</name>
    <dbReference type="NCBI Taxonomy" id="1618767"/>
    <lineage>
        <taxon>Bacteria</taxon>
        <taxon>Candidatus Nomuraibacteriota</taxon>
    </lineage>
</organism>
<reference evidence="2 3" key="1">
    <citation type="journal article" date="2015" name="Nature">
        <title>rRNA introns, odd ribosomes, and small enigmatic genomes across a large radiation of phyla.</title>
        <authorList>
            <person name="Brown C.T."/>
            <person name="Hug L.A."/>
            <person name="Thomas B.C."/>
            <person name="Sharon I."/>
            <person name="Castelle C.J."/>
            <person name="Singh A."/>
            <person name="Wilkins M.J."/>
            <person name="Williams K.H."/>
            <person name="Banfield J.F."/>
        </authorList>
    </citation>
    <scope>NUCLEOTIDE SEQUENCE [LARGE SCALE GENOMIC DNA]</scope>
</reference>
<evidence type="ECO:0000313" key="2">
    <source>
        <dbReference type="EMBL" id="KKP30726.1"/>
    </source>
</evidence>
<evidence type="ECO:0000313" key="3">
    <source>
        <dbReference type="Proteomes" id="UP000034934"/>
    </source>
</evidence>
<evidence type="ECO:0000259" key="1">
    <source>
        <dbReference type="Pfam" id="PF07883"/>
    </source>
</evidence>
<feature type="domain" description="Cupin type-2" evidence="1">
    <location>
        <begin position="51"/>
        <end position="117"/>
    </location>
</feature>
<dbReference type="Proteomes" id="UP000034934">
    <property type="component" value="Unassembled WGS sequence"/>
</dbReference>
<dbReference type="PANTHER" id="PTHR36114:SF1">
    <property type="entry name" value="16.7 KDA PROTEIN IN WHIE LOCUS"/>
    <property type="match status" value="1"/>
</dbReference>
<dbReference type="AlphaFoldDB" id="A0A0F9YWA4"/>
<dbReference type="InterPro" id="IPR011051">
    <property type="entry name" value="RmlC_Cupin_sf"/>
</dbReference>
<dbReference type="InterPro" id="IPR014710">
    <property type="entry name" value="RmlC-like_jellyroll"/>
</dbReference>
<dbReference type="Gene3D" id="2.60.120.10">
    <property type="entry name" value="Jelly Rolls"/>
    <property type="match status" value="1"/>
</dbReference>
<sequence>MLMDILKKPFKKNISEIPIEQAHQGSGSRQLILSSTDIISKNIEAMTKGYLEPGGVFDWHQHDNIDEFFIVLNGAGIVKYADGTELTYVANEVIYNPANLSHRIENTDSKVNEFFFIRVSV</sequence>
<protein>
    <recommendedName>
        <fullName evidence="1">Cupin type-2 domain-containing protein</fullName>
    </recommendedName>
</protein>
<accession>A0A0F9YWA4</accession>
<dbReference type="CDD" id="cd02208">
    <property type="entry name" value="cupin_RmlC-like"/>
    <property type="match status" value="1"/>
</dbReference>